<dbReference type="EMBL" id="JACVVK020000750">
    <property type="protein sequence ID" value="KAK7449367.1"/>
    <property type="molecule type" value="Genomic_DNA"/>
</dbReference>
<name>A0ABD0J1E5_9CAEN</name>
<dbReference type="Proteomes" id="UP001519460">
    <property type="component" value="Unassembled WGS sequence"/>
</dbReference>
<protein>
    <submittedName>
        <fullName evidence="1">Uncharacterized protein</fullName>
    </submittedName>
</protein>
<reference evidence="1 2" key="1">
    <citation type="journal article" date="2023" name="Sci. Data">
        <title>Genome assembly of the Korean intertidal mud-creeper Batillaria attramentaria.</title>
        <authorList>
            <person name="Patra A.K."/>
            <person name="Ho P.T."/>
            <person name="Jun S."/>
            <person name="Lee S.J."/>
            <person name="Kim Y."/>
            <person name="Won Y.J."/>
        </authorList>
    </citation>
    <scope>NUCLEOTIDE SEQUENCE [LARGE SCALE GENOMIC DNA]</scope>
    <source>
        <strain evidence="1">Wonlab-2016</strain>
    </source>
</reference>
<accession>A0ABD0J1E5</accession>
<gene>
    <name evidence="1" type="ORF">BaRGS_00040018</name>
</gene>
<organism evidence="1 2">
    <name type="scientific">Batillaria attramentaria</name>
    <dbReference type="NCBI Taxonomy" id="370345"/>
    <lineage>
        <taxon>Eukaryota</taxon>
        <taxon>Metazoa</taxon>
        <taxon>Spiralia</taxon>
        <taxon>Lophotrochozoa</taxon>
        <taxon>Mollusca</taxon>
        <taxon>Gastropoda</taxon>
        <taxon>Caenogastropoda</taxon>
        <taxon>Sorbeoconcha</taxon>
        <taxon>Cerithioidea</taxon>
        <taxon>Batillariidae</taxon>
        <taxon>Batillaria</taxon>
    </lineage>
</organism>
<comment type="caution">
    <text evidence="1">The sequence shown here is derived from an EMBL/GenBank/DDBJ whole genome shotgun (WGS) entry which is preliminary data.</text>
</comment>
<sequence length="55" mass="6358">LATAEDSDDSDDKLIFTLHCTDNETTCMLRVQGEINEIKNDDTYHWLDVKPKKKC</sequence>
<evidence type="ECO:0000313" key="1">
    <source>
        <dbReference type="EMBL" id="KAK7449367.1"/>
    </source>
</evidence>
<dbReference type="AlphaFoldDB" id="A0ABD0J1E5"/>
<evidence type="ECO:0000313" key="2">
    <source>
        <dbReference type="Proteomes" id="UP001519460"/>
    </source>
</evidence>
<feature type="non-terminal residue" evidence="1">
    <location>
        <position position="55"/>
    </location>
</feature>
<keyword evidence="2" id="KW-1185">Reference proteome</keyword>
<feature type="non-terminal residue" evidence="1">
    <location>
        <position position="1"/>
    </location>
</feature>
<proteinExistence type="predicted"/>